<evidence type="ECO:0000313" key="3">
    <source>
        <dbReference type="Proteomes" id="UP001497522"/>
    </source>
</evidence>
<proteinExistence type="predicted"/>
<feature type="compositionally biased region" description="Polar residues" evidence="1">
    <location>
        <begin position="198"/>
        <end position="207"/>
    </location>
</feature>
<protein>
    <submittedName>
        <fullName evidence="2">Uncharacterized protein</fullName>
    </submittedName>
</protein>
<evidence type="ECO:0000313" key="2">
    <source>
        <dbReference type="EMBL" id="CAK9869285.1"/>
    </source>
</evidence>
<dbReference type="EMBL" id="OZ023720">
    <property type="protein sequence ID" value="CAK9869285.1"/>
    <property type="molecule type" value="Genomic_DNA"/>
</dbReference>
<accession>A0ABP1B2I8</accession>
<feature type="compositionally biased region" description="Basic and acidic residues" evidence="1">
    <location>
        <begin position="163"/>
        <end position="191"/>
    </location>
</feature>
<name>A0ABP1B2I8_9BRYO</name>
<reference evidence="2" key="1">
    <citation type="submission" date="2024-03" db="EMBL/GenBank/DDBJ databases">
        <authorList>
            <consortium name="ELIXIR-Norway"/>
            <consortium name="Elixir Norway"/>
        </authorList>
    </citation>
    <scope>NUCLEOTIDE SEQUENCE</scope>
</reference>
<gene>
    <name evidence="2" type="ORF">CSSPJE1EN2_LOCUS12043</name>
</gene>
<sequence length="299" mass="32590">MYECGSMDNLHQIVQRNKTNVVSFPACPASLRGHLIYDDTSEAAEELDRSNNVSDGKFDMAEDERVAEAVMGEVNLRKQEEDIAGETAAAAAHMSPLFETRHAPTIQHKPAFPAEEPKLEEIEGQGLHLNCLDELCTYLEAENCDTVMSLGTLDISEGLLPERNLEMPGDDRSKTEMLDNARDYPVETSEKQEDESSGDTSAEVSLNFNPSHAPTMQDNFVVPAKELVTVDGVGEYVHLTIPILPFSVASDNEAMKTASEKDSGESVDLQSSHTLLGTSPAATGDNEEEITSGELIFPN</sequence>
<feature type="compositionally biased region" description="Polar residues" evidence="1">
    <location>
        <begin position="268"/>
        <end position="281"/>
    </location>
</feature>
<organism evidence="2 3">
    <name type="scientific">Sphagnum jensenii</name>
    <dbReference type="NCBI Taxonomy" id="128206"/>
    <lineage>
        <taxon>Eukaryota</taxon>
        <taxon>Viridiplantae</taxon>
        <taxon>Streptophyta</taxon>
        <taxon>Embryophyta</taxon>
        <taxon>Bryophyta</taxon>
        <taxon>Sphagnophytina</taxon>
        <taxon>Sphagnopsida</taxon>
        <taxon>Sphagnales</taxon>
        <taxon>Sphagnaceae</taxon>
        <taxon>Sphagnum</taxon>
    </lineage>
</organism>
<dbReference type="Proteomes" id="UP001497522">
    <property type="component" value="Chromosome 19"/>
</dbReference>
<feature type="region of interest" description="Disordered" evidence="1">
    <location>
        <begin position="161"/>
        <end position="207"/>
    </location>
</feature>
<keyword evidence="3" id="KW-1185">Reference proteome</keyword>
<evidence type="ECO:0000256" key="1">
    <source>
        <dbReference type="SAM" id="MobiDB-lite"/>
    </source>
</evidence>
<feature type="region of interest" description="Disordered" evidence="1">
    <location>
        <begin position="255"/>
        <end position="299"/>
    </location>
</feature>